<dbReference type="GO" id="GO:0003676">
    <property type="term" value="F:nucleic acid binding"/>
    <property type="evidence" value="ECO:0007669"/>
    <property type="project" value="InterPro"/>
</dbReference>
<dbReference type="PROSITE" id="PS01131">
    <property type="entry name" value="RRNA_A_DIMETH"/>
    <property type="match status" value="1"/>
</dbReference>
<feature type="domain" description="Methyltransferase small" evidence="3">
    <location>
        <begin position="46"/>
        <end position="164"/>
    </location>
</feature>
<dbReference type="InterPro" id="IPR020596">
    <property type="entry name" value="rRNA_Ade_Mease_Trfase_CS"/>
</dbReference>
<dbReference type="PROSITE" id="PS00092">
    <property type="entry name" value="N6_MTASE"/>
    <property type="match status" value="1"/>
</dbReference>
<reference evidence="5" key="1">
    <citation type="submission" date="2018-02" db="EMBL/GenBank/DDBJ databases">
        <authorList>
            <person name="Clavel T."/>
            <person name="Strowig T."/>
        </authorList>
    </citation>
    <scope>NUCLEOTIDE SEQUENCE [LARGE SCALE GENOMIC DNA]</scope>
    <source>
        <strain evidence="5">DSM 100764</strain>
    </source>
</reference>
<keyword evidence="1 4" id="KW-0489">Methyltransferase</keyword>
<protein>
    <submittedName>
        <fullName evidence="4">Methyltransferase domain-containing protein</fullName>
    </submittedName>
</protein>
<dbReference type="InterPro" id="IPR029063">
    <property type="entry name" value="SAM-dependent_MTases_sf"/>
</dbReference>
<dbReference type="EMBL" id="PUBV01000001">
    <property type="protein sequence ID" value="PWB09674.1"/>
    <property type="molecule type" value="Genomic_DNA"/>
</dbReference>
<dbReference type="SUPFAM" id="SSF53335">
    <property type="entry name" value="S-adenosyl-L-methionine-dependent methyltransferases"/>
    <property type="match status" value="1"/>
</dbReference>
<evidence type="ECO:0000259" key="3">
    <source>
        <dbReference type="Pfam" id="PF05175"/>
    </source>
</evidence>
<evidence type="ECO:0000256" key="1">
    <source>
        <dbReference type="ARBA" id="ARBA00022603"/>
    </source>
</evidence>
<dbReference type="PANTHER" id="PTHR47739:SF1">
    <property type="entry name" value="TRNA1(VAL) (ADENINE(37)-N6)-METHYLTRANSFERASE"/>
    <property type="match status" value="1"/>
</dbReference>
<dbReference type="Gene3D" id="3.40.50.150">
    <property type="entry name" value="Vaccinia Virus protein VP39"/>
    <property type="match status" value="1"/>
</dbReference>
<keyword evidence="4" id="KW-0808">Transferase</keyword>
<organism evidence="4 5">
    <name type="scientific">Paramuribaculum intestinale</name>
    <dbReference type="NCBI Taxonomy" id="2094151"/>
    <lineage>
        <taxon>Bacteria</taxon>
        <taxon>Pseudomonadati</taxon>
        <taxon>Bacteroidota</taxon>
        <taxon>Bacteroidia</taxon>
        <taxon>Bacteroidales</taxon>
        <taxon>Muribaculaceae</taxon>
        <taxon>Paramuribaculum</taxon>
    </lineage>
</organism>
<dbReference type="InterPro" id="IPR002052">
    <property type="entry name" value="DNA_methylase_N6_adenine_CS"/>
</dbReference>
<dbReference type="Pfam" id="PF05175">
    <property type="entry name" value="MTS"/>
    <property type="match status" value="1"/>
</dbReference>
<comment type="caution">
    <text evidence="4">The sequence shown here is derived from an EMBL/GenBank/DDBJ whole genome shotgun (WGS) entry which is preliminary data.</text>
</comment>
<dbReference type="AlphaFoldDB" id="A0A2V1J2E5"/>
<dbReference type="PANTHER" id="PTHR47739">
    <property type="entry name" value="TRNA1(VAL) (ADENINE(37)-N6)-METHYLTRANSFERASE"/>
    <property type="match status" value="1"/>
</dbReference>
<keyword evidence="5" id="KW-1185">Reference proteome</keyword>
<dbReference type="Proteomes" id="UP000244925">
    <property type="component" value="Unassembled WGS sequence"/>
</dbReference>
<proteinExistence type="predicted"/>
<dbReference type="GO" id="GO:0000179">
    <property type="term" value="F:rRNA (adenine-N6,N6-)-dimethyltransferase activity"/>
    <property type="evidence" value="ECO:0007669"/>
    <property type="project" value="InterPro"/>
</dbReference>
<dbReference type="InterPro" id="IPR007848">
    <property type="entry name" value="Small_mtfrase_dom"/>
</dbReference>
<gene>
    <name evidence="4" type="ORF">C5O25_00245</name>
</gene>
<evidence type="ECO:0000313" key="5">
    <source>
        <dbReference type="Proteomes" id="UP000244925"/>
    </source>
</evidence>
<keyword evidence="2" id="KW-0949">S-adenosyl-L-methionine</keyword>
<name>A0A2V1J2E5_9BACT</name>
<dbReference type="InterPro" id="IPR050210">
    <property type="entry name" value="tRNA_Adenine-N(6)_MTase"/>
</dbReference>
<dbReference type="CDD" id="cd02440">
    <property type="entry name" value="AdoMet_MTases"/>
    <property type="match status" value="1"/>
</dbReference>
<evidence type="ECO:0000313" key="4">
    <source>
        <dbReference type="EMBL" id="PWB09674.1"/>
    </source>
</evidence>
<accession>A0A2V1J2E5</accession>
<sequence length="242" mass="26819">MTMSRNPDRETVFRFKRFAVCNRECAMKVSTDSVLLGAWVSVEGVASAIDLGAGCGILSLMLCQRGVAHVTAMEIDAMAAVEAMGNAALSPWAGNIDIVVGDATSYSFDKVDLVITNPPYFDSPLVSPDKARAMARHQGSMNFQWIISSAPALLRRGGRLAMVTPFEASDEIEWLSSLHRMAVVRRCVVHTNPKRKGRRILWELAHDADTTSPVECEQLNIRTNSNQYTEEYVRLTSDFYIK</sequence>
<evidence type="ECO:0000256" key="2">
    <source>
        <dbReference type="ARBA" id="ARBA00022691"/>
    </source>
</evidence>